<dbReference type="AlphaFoldDB" id="Q751H4"/>
<dbReference type="SMART" id="SM00028">
    <property type="entry name" value="TPR"/>
    <property type="match status" value="3"/>
</dbReference>
<dbReference type="GeneID" id="4622692"/>
<evidence type="ECO:0000256" key="3">
    <source>
        <dbReference type="ARBA" id="ARBA00023602"/>
    </source>
</evidence>
<dbReference type="Proteomes" id="UP000000591">
    <property type="component" value="Chromosome VII"/>
</dbReference>
<feature type="region of interest" description="Disordered" evidence="6">
    <location>
        <begin position="1"/>
        <end position="25"/>
    </location>
</feature>
<dbReference type="PANTHER" id="PTHR46035:SF1">
    <property type="entry name" value="TETRATRICOPEPTIDE REPEAT PROTEIN 4"/>
    <property type="match status" value="1"/>
</dbReference>
<dbReference type="FunFam" id="1.25.40.10:FF:000560">
    <property type="entry name" value="CNS1p TPR-containing co-chaperone"/>
    <property type="match status" value="1"/>
</dbReference>
<dbReference type="InParanoid" id="Q751H4"/>
<dbReference type="KEGG" id="ago:AGOS_AGL268C"/>
<dbReference type="PANTHER" id="PTHR46035">
    <property type="entry name" value="TETRATRICOPEPTIDE REPEAT PROTEIN 4"/>
    <property type="match status" value="1"/>
</dbReference>
<reference evidence="8 9" key="1">
    <citation type="journal article" date="2004" name="Science">
        <title>The Ashbya gossypii genome as a tool for mapping the ancient Saccharomyces cerevisiae genome.</title>
        <authorList>
            <person name="Dietrich F.S."/>
            <person name="Voegeli S."/>
            <person name="Brachat S."/>
            <person name="Lerch A."/>
            <person name="Gates K."/>
            <person name="Steiner S."/>
            <person name="Mohr C."/>
            <person name="Pohlmann R."/>
            <person name="Luedi P."/>
            <person name="Choi S."/>
            <person name="Wing R.A."/>
            <person name="Flavier A."/>
            <person name="Gaffney T.D."/>
            <person name="Philippsen P."/>
        </authorList>
    </citation>
    <scope>NUCLEOTIDE SEQUENCE [LARGE SCALE GENOMIC DNA]</scope>
    <source>
        <strain evidence="9">ATCC 10895 / CBS 109.51 / FGSC 9923 / NRRL Y-1056</strain>
    </source>
</reference>
<protein>
    <submittedName>
        <fullName evidence="8">AGL268Cp</fullName>
    </submittedName>
</protein>
<dbReference type="Pfam" id="PF18972">
    <property type="entry name" value="Wheel"/>
    <property type="match status" value="1"/>
</dbReference>
<keyword evidence="9" id="KW-1185">Reference proteome</keyword>
<evidence type="ECO:0000256" key="5">
    <source>
        <dbReference type="SAM" id="Coils"/>
    </source>
</evidence>
<dbReference type="OrthoDB" id="420195at2759"/>
<dbReference type="RefSeq" id="NP_986399.1">
    <property type="nucleotide sequence ID" value="NM_211461.1"/>
</dbReference>
<feature type="coiled-coil region" evidence="5">
    <location>
        <begin position="192"/>
        <end position="223"/>
    </location>
</feature>
<feature type="domain" description="Cns1/TTC4 wheel" evidence="7">
    <location>
        <begin position="251"/>
        <end position="367"/>
    </location>
</feature>
<dbReference type="InterPro" id="IPR044059">
    <property type="entry name" value="Csn1/TTC4_wheel"/>
</dbReference>
<dbReference type="SUPFAM" id="SSF48452">
    <property type="entry name" value="TPR-like"/>
    <property type="match status" value="1"/>
</dbReference>
<accession>Q751H4</accession>
<dbReference type="STRING" id="284811.Q751H4"/>
<dbReference type="FunCoup" id="Q751H4">
    <property type="interactions" value="1307"/>
</dbReference>
<dbReference type="GO" id="GO:0051879">
    <property type="term" value="F:Hsp90 protein binding"/>
    <property type="evidence" value="ECO:0000318"/>
    <property type="project" value="GO_Central"/>
</dbReference>
<dbReference type="GO" id="GO:0005634">
    <property type="term" value="C:nucleus"/>
    <property type="evidence" value="ECO:0000318"/>
    <property type="project" value="GO_Central"/>
</dbReference>
<name>Q751H4_EREGS</name>
<sequence length="379" mass="43083">MSSYKKPQRYKAGPGDPVLPPQLSEFQGKTTDEVLGELNRMPFFMTKLEPGDAASGENVELEALKALAYDGEPHEVAENFKNQGNDLYKVKRFRDARVMYNKGIEVKCDDAGISELLLLNRAACELELKNYRRCINDCREALKLNPKNPKAFFRIGKAFLQLDKLEEAAEAVDFGLRVDTENEALLSLLSAISKKQKARHEHEQKLESRRKEMERLASILEAAMAIRNIHMIASKQRPDLLEAAKIKLDNPEDIESQLIFPAMIMYPTTGEFDFIASVSELSTPSELLELVLQRPREWFEQPGHEAFSTTSLVAYMETESGGLIKVGKKAKFHDVLKMETPVVPLFDDALRVYFVPKVESEAWLKKWDKVKALENRKTC</sequence>
<evidence type="ECO:0000259" key="7">
    <source>
        <dbReference type="Pfam" id="PF18972"/>
    </source>
</evidence>
<dbReference type="GO" id="GO:0006457">
    <property type="term" value="P:protein folding"/>
    <property type="evidence" value="ECO:0000318"/>
    <property type="project" value="GO_Central"/>
</dbReference>
<reference evidence="9" key="2">
    <citation type="journal article" date="2013" name="G3 (Bethesda)">
        <title>Genomes of Ashbya fungi isolated from insects reveal four mating-type loci, numerous translocations, lack of transposons, and distinct gene duplications.</title>
        <authorList>
            <person name="Dietrich F.S."/>
            <person name="Voegeli S."/>
            <person name="Kuo S."/>
            <person name="Philippsen P."/>
        </authorList>
    </citation>
    <scope>GENOME REANNOTATION</scope>
    <source>
        <strain evidence="9">ATCC 10895 / CBS 109.51 / FGSC 9923 / NRRL Y-1056</strain>
    </source>
</reference>
<dbReference type="Gene3D" id="1.25.40.10">
    <property type="entry name" value="Tetratricopeptide repeat domain"/>
    <property type="match status" value="1"/>
</dbReference>
<evidence type="ECO:0000313" key="8">
    <source>
        <dbReference type="EMBL" id="AAS54223.1"/>
    </source>
</evidence>
<feature type="repeat" description="TPR" evidence="4">
    <location>
        <begin position="149"/>
        <end position="182"/>
    </location>
</feature>
<dbReference type="InterPro" id="IPR019734">
    <property type="entry name" value="TPR_rpt"/>
</dbReference>
<dbReference type="GO" id="GO:0030544">
    <property type="term" value="F:Hsp70 protein binding"/>
    <property type="evidence" value="ECO:0000318"/>
    <property type="project" value="GO_Central"/>
</dbReference>
<evidence type="ECO:0000313" key="9">
    <source>
        <dbReference type="Proteomes" id="UP000000591"/>
    </source>
</evidence>
<dbReference type="HOGENOM" id="CLU_040446_1_0_1"/>
<proteinExistence type="inferred from homology"/>
<keyword evidence="2 4" id="KW-0802">TPR repeat</keyword>
<organism evidence="8 9">
    <name type="scientific">Eremothecium gossypii (strain ATCC 10895 / CBS 109.51 / FGSC 9923 / NRRL Y-1056)</name>
    <name type="common">Yeast</name>
    <name type="synonym">Ashbya gossypii</name>
    <dbReference type="NCBI Taxonomy" id="284811"/>
    <lineage>
        <taxon>Eukaryota</taxon>
        <taxon>Fungi</taxon>
        <taxon>Dikarya</taxon>
        <taxon>Ascomycota</taxon>
        <taxon>Saccharomycotina</taxon>
        <taxon>Saccharomycetes</taxon>
        <taxon>Saccharomycetales</taxon>
        <taxon>Saccharomycetaceae</taxon>
        <taxon>Eremothecium</taxon>
    </lineage>
</organism>
<evidence type="ECO:0000256" key="4">
    <source>
        <dbReference type="PROSITE-ProRule" id="PRU00339"/>
    </source>
</evidence>
<gene>
    <name evidence="8" type="ORF">AGOS_AGL268C</name>
</gene>
<evidence type="ECO:0000256" key="1">
    <source>
        <dbReference type="ARBA" id="ARBA00022737"/>
    </source>
</evidence>
<keyword evidence="1" id="KW-0677">Repeat</keyword>
<dbReference type="OMA" id="WRAAQCA"/>
<evidence type="ECO:0000256" key="6">
    <source>
        <dbReference type="SAM" id="MobiDB-lite"/>
    </source>
</evidence>
<dbReference type="eggNOG" id="KOG0551">
    <property type="taxonomic scope" value="Eukaryota"/>
</dbReference>
<dbReference type="EMBL" id="AE016820">
    <property type="protein sequence ID" value="AAS54223.1"/>
    <property type="molecule type" value="Genomic_DNA"/>
</dbReference>
<dbReference type="PROSITE" id="PS50005">
    <property type="entry name" value="TPR"/>
    <property type="match status" value="1"/>
</dbReference>
<dbReference type="CDD" id="cd21381">
    <property type="entry name" value="CTWD_TTC4"/>
    <property type="match status" value="1"/>
</dbReference>
<comment type="similarity">
    <text evidence="3">Belongs to the TTC4 family.</text>
</comment>
<dbReference type="InterPro" id="IPR011990">
    <property type="entry name" value="TPR-like_helical_dom_sf"/>
</dbReference>
<keyword evidence="5" id="KW-0175">Coiled coil</keyword>
<evidence type="ECO:0000256" key="2">
    <source>
        <dbReference type="ARBA" id="ARBA00022803"/>
    </source>
</evidence>